<dbReference type="SMART" id="SM00354">
    <property type="entry name" value="HTH_LACI"/>
    <property type="match status" value="1"/>
</dbReference>
<dbReference type="PANTHER" id="PTHR30146">
    <property type="entry name" value="LACI-RELATED TRANSCRIPTIONAL REPRESSOR"/>
    <property type="match status" value="1"/>
</dbReference>
<feature type="domain" description="HTH lacI-type" evidence="4">
    <location>
        <begin position="3"/>
        <end position="54"/>
    </location>
</feature>
<dbReference type="Gene3D" id="1.10.260.40">
    <property type="entry name" value="lambda repressor-like DNA-binding domains"/>
    <property type="match status" value="1"/>
</dbReference>
<name>A0A1H2LBV7_9ACTO</name>
<dbReference type="InterPro" id="IPR028082">
    <property type="entry name" value="Peripla_BP_I"/>
</dbReference>
<dbReference type="AlphaFoldDB" id="A0A1H2LBV7"/>
<evidence type="ECO:0000259" key="4">
    <source>
        <dbReference type="PROSITE" id="PS50932"/>
    </source>
</evidence>
<accession>A0A1H2LBV7</accession>
<dbReference type="Gene3D" id="3.40.50.2300">
    <property type="match status" value="2"/>
</dbReference>
<keyword evidence="1" id="KW-0805">Transcription regulation</keyword>
<dbReference type="InterPro" id="IPR010982">
    <property type="entry name" value="Lambda_DNA-bd_dom_sf"/>
</dbReference>
<protein>
    <submittedName>
        <fullName evidence="5">DNA-binding transcriptional regulator, LacI/PurR family</fullName>
    </submittedName>
</protein>
<dbReference type="EMBL" id="LT629804">
    <property type="protein sequence ID" value="SDU78507.1"/>
    <property type="molecule type" value="Genomic_DNA"/>
</dbReference>
<dbReference type="GO" id="GO:0003700">
    <property type="term" value="F:DNA-binding transcription factor activity"/>
    <property type="evidence" value="ECO:0007669"/>
    <property type="project" value="TreeGrafter"/>
</dbReference>
<organism evidence="5 6">
    <name type="scientific">Arcanobacterium phocae</name>
    <dbReference type="NCBI Taxonomy" id="131112"/>
    <lineage>
        <taxon>Bacteria</taxon>
        <taxon>Bacillati</taxon>
        <taxon>Actinomycetota</taxon>
        <taxon>Actinomycetes</taxon>
        <taxon>Actinomycetales</taxon>
        <taxon>Actinomycetaceae</taxon>
        <taxon>Arcanobacterium</taxon>
    </lineage>
</organism>
<dbReference type="CDD" id="cd06292">
    <property type="entry name" value="PBP1_AglR_RafR-like"/>
    <property type="match status" value="1"/>
</dbReference>
<dbReference type="SUPFAM" id="SSF53822">
    <property type="entry name" value="Periplasmic binding protein-like I"/>
    <property type="match status" value="1"/>
</dbReference>
<gene>
    <name evidence="5" type="ORF">SAMN04489737_0501</name>
</gene>
<dbReference type="Pfam" id="PF00356">
    <property type="entry name" value="LacI"/>
    <property type="match status" value="1"/>
</dbReference>
<evidence type="ECO:0000256" key="2">
    <source>
        <dbReference type="ARBA" id="ARBA00023125"/>
    </source>
</evidence>
<dbReference type="GeneID" id="65344247"/>
<dbReference type="GO" id="GO:0000976">
    <property type="term" value="F:transcription cis-regulatory region binding"/>
    <property type="evidence" value="ECO:0007669"/>
    <property type="project" value="TreeGrafter"/>
</dbReference>
<evidence type="ECO:0000313" key="6">
    <source>
        <dbReference type="Proteomes" id="UP000214355"/>
    </source>
</evidence>
<dbReference type="Pfam" id="PF13377">
    <property type="entry name" value="Peripla_BP_3"/>
    <property type="match status" value="1"/>
</dbReference>
<evidence type="ECO:0000313" key="5">
    <source>
        <dbReference type="EMBL" id="SDU78507.1"/>
    </source>
</evidence>
<evidence type="ECO:0000256" key="1">
    <source>
        <dbReference type="ARBA" id="ARBA00023015"/>
    </source>
</evidence>
<dbReference type="PROSITE" id="PS50932">
    <property type="entry name" value="HTH_LACI_2"/>
    <property type="match status" value="1"/>
</dbReference>
<keyword evidence="2 5" id="KW-0238">DNA-binding</keyword>
<dbReference type="RefSeq" id="WP_091279506.1">
    <property type="nucleotide sequence ID" value="NZ_JABAPL010000009.1"/>
</dbReference>
<reference evidence="6" key="1">
    <citation type="submission" date="2016-10" db="EMBL/GenBank/DDBJ databases">
        <authorList>
            <person name="Varghese N."/>
            <person name="Submissions S."/>
        </authorList>
    </citation>
    <scope>NUCLEOTIDE SEQUENCE [LARGE SCALE GENOMIC DNA]</scope>
    <source>
        <strain evidence="6">DSM 10002</strain>
    </source>
</reference>
<keyword evidence="6" id="KW-1185">Reference proteome</keyword>
<dbReference type="PANTHER" id="PTHR30146:SF153">
    <property type="entry name" value="LACTOSE OPERON REPRESSOR"/>
    <property type="match status" value="1"/>
</dbReference>
<proteinExistence type="predicted"/>
<keyword evidence="3" id="KW-0804">Transcription</keyword>
<sequence>MVSRIDQIAQQASVSKATVSRVLNNRPGVSPQMRRLVIDAIDNLGIERPQSLRARSFGVIGLVVPESEEPCDRLFVKVAQSTLAKSGYTPVLCTHSKDGISEEDYIGMLCEKGAAGIILAGGTHAKIGSDVTRYADLVAREVPIVFSDGFNPTLRAPFFSHDDHAASDIAVRHLKNLGHTRIGLLISSVSTVPIRRFIDGYKAAMERECGLYKPEWIVMSHNREETGYVAALRLLRCGVTAVVCGSDMLALGAMHSVTQHGKLVPGDISIIGYGDSNLLAYTAPPLTTVRKAMLSMGTAVAHTLIDSIEGEETIMGESLFSPELVIRETTAPPCSKIDT</sequence>
<dbReference type="Proteomes" id="UP000214355">
    <property type="component" value="Chromosome I"/>
</dbReference>
<dbReference type="InterPro" id="IPR046335">
    <property type="entry name" value="LacI/GalR-like_sensor"/>
</dbReference>
<dbReference type="InterPro" id="IPR000843">
    <property type="entry name" value="HTH_LacI"/>
</dbReference>
<evidence type="ECO:0000256" key="3">
    <source>
        <dbReference type="ARBA" id="ARBA00023163"/>
    </source>
</evidence>
<dbReference type="OrthoDB" id="37081at2"/>
<dbReference type="CDD" id="cd01392">
    <property type="entry name" value="HTH_LacI"/>
    <property type="match status" value="1"/>
</dbReference>
<dbReference type="STRING" id="131112.SAMN04489737_0501"/>
<dbReference type="SUPFAM" id="SSF47413">
    <property type="entry name" value="lambda repressor-like DNA-binding domains"/>
    <property type="match status" value="1"/>
</dbReference>